<evidence type="ECO:0000313" key="1">
    <source>
        <dbReference type="EMBL" id="GMT20651.1"/>
    </source>
</evidence>
<evidence type="ECO:0000313" key="2">
    <source>
        <dbReference type="Proteomes" id="UP001432322"/>
    </source>
</evidence>
<proteinExistence type="predicted"/>
<organism evidence="1 2">
    <name type="scientific">Pristionchus fissidentatus</name>
    <dbReference type="NCBI Taxonomy" id="1538716"/>
    <lineage>
        <taxon>Eukaryota</taxon>
        <taxon>Metazoa</taxon>
        <taxon>Ecdysozoa</taxon>
        <taxon>Nematoda</taxon>
        <taxon>Chromadorea</taxon>
        <taxon>Rhabditida</taxon>
        <taxon>Rhabditina</taxon>
        <taxon>Diplogasteromorpha</taxon>
        <taxon>Diplogasteroidea</taxon>
        <taxon>Neodiplogasteridae</taxon>
        <taxon>Pristionchus</taxon>
    </lineage>
</organism>
<gene>
    <name evidence="1" type="ORF">PFISCL1PPCAC_11948</name>
</gene>
<keyword evidence="2" id="KW-1185">Reference proteome</keyword>
<reference evidence="1" key="1">
    <citation type="submission" date="2023-10" db="EMBL/GenBank/DDBJ databases">
        <title>Genome assembly of Pristionchus species.</title>
        <authorList>
            <person name="Yoshida K."/>
            <person name="Sommer R.J."/>
        </authorList>
    </citation>
    <scope>NUCLEOTIDE SEQUENCE</scope>
    <source>
        <strain evidence="1">RS5133</strain>
    </source>
</reference>
<name>A0AAV5VML6_9BILA</name>
<comment type="caution">
    <text evidence="1">The sequence shown here is derived from an EMBL/GenBank/DDBJ whole genome shotgun (WGS) entry which is preliminary data.</text>
</comment>
<protein>
    <submittedName>
        <fullName evidence="1">Uncharacterized protein</fullName>
    </submittedName>
</protein>
<dbReference type="EMBL" id="BTSY01000003">
    <property type="protein sequence ID" value="GMT20651.1"/>
    <property type="molecule type" value="Genomic_DNA"/>
</dbReference>
<dbReference type="AlphaFoldDB" id="A0AAV5VML6"/>
<accession>A0AAV5VML6</accession>
<dbReference type="Proteomes" id="UP001432322">
    <property type="component" value="Unassembled WGS sequence"/>
</dbReference>
<sequence>MMLLVESSLCSAAAGQYSKSCIFHDEHQSNDNVSFVRIFSSSSFVSALTYERSSTAVQRTIIVNEEARNACASSYIVGSLKERSAITLLPVTIYCKNEIIGELK</sequence>